<evidence type="ECO:0000256" key="2">
    <source>
        <dbReference type="ARBA" id="ARBA00022448"/>
    </source>
</evidence>
<dbReference type="STRING" id="869250.J7MEG0"/>
<keyword evidence="12" id="KW-1185">Reference proteome</keyword>
<dbReference type="Gene3D" id="3.40.50.300">
    <property type="entry name" value="P-loop containing nucleotide triphosphate hydrolases"/>
    <property type="match status" value="2"/>
</dbReference>
<dbReference type="PANTHER" id="PTHR24223">
    <property type="entry name" value="ATP-BINDING CASSETTE SUB-FAMILY C"/>
    <property type="match status" value="1"/>
</dbReference>
<reference evidence="11 12" key="1">
    <citation type="journal article" date="2012" name="MBio">
        <title>Comparative genome analysis of three eukaryotic parasites with differing abilities to transform leukocytes reveals key mediators of Theileria-induced leukocyte transformation.</title>
        <authorList>
            <person name="Hayashida K."/>
            <person name="Hara Y."/>
            <person name="Abe T."/>
            <person name="Yamasaki C."/>
            <person name="Toyoda A."/>
            <person name="Kosuge T."/>
            <person name="Suzuki Y."/>
            <person name="Sato Y."/>
            <person name="Kawashima S."/>
            <person name="Katayama T."/>
            <person name="Wakaguri H."/>
            <person name="Inoue N."/>
            <person name="Homma K."/>
            <person name="Tada-Umezaki M."/>
            <person name="Yagi Y."/>
            <person name="Fujii Y."/>
            <person name="Habara T."/>
            <person name="Kanehisa M."/>
            <person name="Watanabe H."/>
            <person name="Ito K."/>
            <person name="Gojobori T."/>
            <person name="Sugawara H."/>
            <person name="Imanishi T."/>
            <person name="Weir W."/>
            <person name="Gardner M."/>
            <person name="Pain A."/>
            <person name="Shiels B."/>
            <person name="Hattori M."/>
            <person name="Nene V."/>
            <person name="Sugimoto C."/>
        </authorList>
    </citation>
    <scope>NUCLEOTIDE SEQUENCE [LARGE SCALE GENOMIC DNA]</scope>
    <source>
        <strain evidence="11 12">Shintoku</strain>
    </source>
</reference>
<dbReference type="eggNOG" id="KOG0054">
    <property type="taxonomic scope" value="Eukaryota"/>
</dbReference>
<dbReference type="InterPro" id="IPR036640">
    <property type="entry name" value="ABC1_TM_sf"/>
</dbReference>
<feature type="transmembrane region" description="Helical" evidence="8">
    <location>
        <begin position="167"/>
        <end position="190"/>
    </location>
</feature>
<feature type="transmembrane region" description="Helical" evidence="8">
    <location>
        <begin position="895"/>
        <end position="921"/>
    </location>
</feature>
<dbReference type="Proteomes" id="UP000003786">
    <property type="component" value="Chromosome 1"/>
</dbReference>
<dbReference type="VEuPathDB" id="PiroplasmaDB:TOT_010000008"/>
<dbReference type="GO" id="GO:0016887">
    <property type="term" value="F:ATP hydrolysis activity"/>
    <property type="evidence" value="ECO:0007669"/>
    <property type="project" value="InterPro"/>
</dbReference>
<keyword evidence="3 8" id="KW-0812">Transmembrane</keyword>
<dbReference type="GO" id="GO:0005524">
    <property type="term" value="F:ATP binding"/>
    <property type="evidence" value="ECO:0007669"/>
    <property type="project" value="UniProtKB-KW"/>
</dbReference>
<dbReference type="GeneID" id="20712983"/>
<keyword evidence="4" id="KW-0547">Nucleotide-binding</keyword>
<dbReference type="InterPro" id="IPR027417">
    <property type="entry name" value="P-loop_NTPase"/>
</dbReference>
<feature type="transmembrane region" description="Helical" evidence="8">
    <location>
        <begin position="196"/>
        <end position="213"/>
    </location>
</feature>
<feature type="domain" description="ABC transporter" evidence="9">
    <location>
        <begin position="508"/>
        <end position="755"/>
    </location>
</feature>
<feature type="transmembrane region" description="Helical" evidence="8">
    <location>
        <begin position="1000"/>
        <end position="1017"/>
    </location>
</feature>
<keyword evidence="7 8" id="KW-0472">Membrane</keyword>
<dbReference type="PROSITE" id="PS00211">
    <property type="entry name" value="ABC_TRANSPORTER_1"/>
    <property type="match status" value="1"/>
</dbReference>
<dbReference type="SUPFAM" id="SSF90123">
    <property type="entry name" value="ABC transporter transmembrane region"/>
    <property type="match status" value="2"/>
</dbReference>
<dbReference type="InterPro" id="IPR003439">
    <property type="entry name" value="ABC_transporter-like_ATP-bd"/>
</dbReference>
<dbReference type="SMART" id="SM00382">
    <property type="entry name" value="AAA"/>
    <property type="match status" value="2"/>
</dbReference>
<evidence type="ECO:0000256" key="1">
    <source>
        <dbReference type="ARBA" id="ARBA00004370"/>
    </source>
</evidence>
<dbReference type="RefSeq" id="XP_009688840.1">
    <property type="nucleotide sequence ID" value="XM_009690545.1"/>
</dbReference>
<evidence type="ECO:0000256" key="5">
    <source>
        <dbReference type="ARBA" id="ARBA00022840"/>
    </source>
</evidence>
<evidence type="ECO:0000256" key="8">
    <source>
        <dbReference type="SAM" id="Phobius"/>
    </source>
</evidence>
<keyword evidence="6 8" id="KW-1133">Transmembrane helix</keyword>
<proteinExistence type="predicted"/>
<feature type="transmembrane region" description="Helical" evidence="8">
    <location>
        <begin position="134"/>
        <end position="155"/>
    </location>
</feature>
<dbReference type="InterPro" id="IPR011527">
    <property type="entry name" value="ABC1_TM_dom"/>
</dbReference>
<evidence type="ECO:0000259" key="9">
    <source>
        <dbReference type="PROSITE" id="PS50893"/>
    </source>
</evidence>
<dbReference type="InterPro" id="IPR050173">
    <property type="entry name" value="ABC_transporter_C-like"/>
</dbReference>
<name>J7MEG0_THEOR</name>
<evidence type="ECO:0000313" key="11">
    <source>
        <dbReference type="EMBL" id="BAM38539.1"/>
    </source>
</evidence>
<feature type="domain" description="ABC transporter" evidence="9">
    <location>
        <begin position="1233"/>
        <end position="1518"/>
    </location>
</feature>
<dbReference type="PROSITE" id="PS50893">
    <property type="entry name" value="ABC_TRANSPORTER_2"/>
    <property type="match status" value="2"/>
</dbReference>
<dbReference type="Gene3D" id="1.20.1560.10">
    <property type="entry name" value="ABC transporter type 1, transmembrane domain"/>
    <property type="match status" value="2"/>
</dbReference>
<feature type="domain" description="ABC transmembrane type-1" evidence="10">
    <location>
        <begin position="844"/>
        <end position="1142"/>
    </location>
</feature>
<dbReference type="Pfam" id="PF00005">
    <property type="entry name" value="ABC_tran"/>
    <property type="match status" value="2"/>
</dbReference>
<protein>
    <submittedName>
        <fullName evidence="11">ABC transporter</fullName>
    </submittedName>
</protein>
<accession>J7MEG0</accession>
<evidence type="ECO:0000256" key="6">
    <source>
        <dbReference type="ARBA" id="ARBA00022989"/>
    </source>
</evidence>
<keyword evidence="5" id="KW-0067">ATP-binding</keyword>
<feature type="transmembrane region" description="Helical" evidence="8">
    <location>
        <begin position="431"/>
        <end position="450"/>
    </location>
</feature>
<feature type="transmembrane region" description="Helical" evidence="8">
    <location>
        <begin position="315"/>
        <end position="342"/>
    </location>
</feature>
<dbReference type="KEGG" id="tot:TOT_010000008"/>
<comment type="subcellular location">
    <subcellularLocation>
        <location evidence="1">Membrane</location>
    </subcellularLocation>
</comment>
<dbReference type="SUPFAM" id="SSF52540">
    <property type="entry name" value="P-loop containing nucleoside triphosphate hydrolases"/>
    <property type="match status" value="2"/>
</dbReference>
<dbReference type="OrthoDB" id="6500128at2759"/>
<evidence type="ECO:0000256" key="3">
    <source>
        <dbReference type="ARBA" id="ARBA00022692"/>
    </source>
</evidence>
<feature type="transmembrane region" description="Helical" evidence="8">
    <location>
        <begin position="971"/>
        <end position="994"/>
    </location>
</feature>
<dbReference type="GO" id="GO:0140359">
    <property type="term" value="F:ABC-type transporter activity"/>
    <property type="evidence" value="ECO:0007669"/>
    <property type="project" value="InterPro"/>
</dbReference>
<sequence length="1522" mass="174987">MNKSSRTISQTLVDDPDPLIWESKVYSKTYFSRIKNSNFKYYDNSSIFKYLFFHWLNKWVCLLSKQYTEPYKYHPLPISDQVLKWQPIFSKHVSDGIVRLESYDESKFKSRGSVKKPYNSILLRALFLTIWKRALMLITGLIVVNVLSMSISILVKKLLEILDDKSISFVKIFFLLLSIILCQIADALFIENINFYLLRLICVVNYLYMIGVFQHGMCHRRKFSNGINGSNSLNVCNQVLHSCLPGSECSKNPLYCQALRHQCKDINGQIFNFVYNDSFYVSQSIEAVKYIVDFFVDFGYGVYLLSLQVKLNIWVLYFLGILFVFIMVVFEILNAITIKFVLYLRDYRLTKSNDFVTSLPLIKKMFYDDIAINIITKSRNNELSVLFVNMFLTYFNMTLYNMCIITTFYVVQRYFVTSVIEASVITDIDTAGFMTSFYIFLRIAISMFLLPRCIRSIAKSYVSFRRMGIYIKDCPPNFYISDNKFTGSANVSSIIADTTDQLPNDTVVYFRDASFTWVHTRNDLLNKKYDTFLKNLNFELKRGEIAIVTGSKGSGKSNFIKSMLGEMTLVGGSMAVIPLHTSMPIFYASQDIFLQQGTIRSNITFGYRFDEHIYNTVLKAVELEFDISTWDKGDLRVVSDRAHSLSGGQRVRMELARAVYAYLVFHQVNTEYNNSQCSFLMCLDASFHGLDPYVSKTIFNNLFNLKTGLLVKNDLSVVLTTSKQTLDICSKTSDINQVPNPPVYNINNQMLNFYSNLHDFIKNNRISNVDYNFISNNIGGFNIHFLSNDMLSMCSYGVKNKKVRMEITKEKYDESYKSYTKDEFPGVKFNSYMIYLAPCLGFFVIYLLINIIVSVMDNIKYVLSTRLSDYISKHIRDFKNGQYFDLAEIKAHSSFWLRIMTLFVSVIIVLTILSTILFSILSNITCRKIHEYVVDSIFKNSSSVIKVKKKANQVMTYLSCDTTMTDDDVGYILLLFLSCSIQAITSIVTLFYLIPISIPFFIVTLTILYKFILLNLINSAKNKQVAMLESMSQVNSVCENAISGSSIYRSYKNELALVIDLIENTDYYIRSRLLYRLILTWCTLIFKYIFSCATFFVFILPIMLDKFTKYKLKVGYFGLALSLCMNLAEAFGKFSKTYAKIEIYTCSLKRFTHFIPPGQKLKFGKFVNSHEEYIIKPANNGVNRVNKLQLLRRRAIEFKAENTKFYGLKRIFYHPKIHIMDVENYITPDHTGVELKNACVYTRPDFDPESMILKHLTVAATKSEIIGIVGRTGAGKTTLLSVLQNLSTNRTGQVLLDGKDLNDIPKVVLRQIIGVLPQLPFVFKGWTIRRFLDPRRLFTDDEINQALNKCALLNFVNELPGGLKLDTLIVPDDLWINPNKPKNSNVNIKELEKKCSTSTDLIKASFETDMIISNSQLRTLTLARLVLYKDFYRVIIVDEPPEEDLFDASIREDDLGVPIYDLLQKHFSHCTTFVTAHDVNVLKTCTSVWVIHEGCLVRTCKTSDIAANESIASIIEENVKSG</sequence>
<dbReference type="InterPro" id="IPR017871">
    <property type="entry name" value="ABC_transporter-like_CS"/>
</dbReference>
<dbReference type="PROSITE" id="PS50929">
    <property type="entry name" value="ABC_TM1F"/>
    <property type="match status" value="1"/>
</dbReference>
<dbReference type="EMBL" id="AP011946">
    <property type="protein sequence ID" value="BAM38539.1"/>
    <property type="molecule type" value="Genomic_DNA"/>
</dbReference>
<evidence type="ECO:0000313" key="12">
    <source>
        <dbReference type="Proteomes" id="UP000003786"/>
    </source>
</evidence>
<evidence type="ECO:0000259" key="10">
    <source>
        <dbReference type="PROSITE" id="PS50929"/>
    </source>
</evidence>
<feature type="transmembrane region" description="Helical" evidence="8">
    <location>
        <begin position="832"/>
        <end position="853"/>
    </location>
</feature>
<dbReference type="InterPro" id="IPR003593">
    <property type="entry name" value="AAA+_ATPase"/>
</dbReference>
<dbReference type="GO" id="GO:0016020">
    <property type="term" value="C:membrane"/>
    <property type="evidence" value="ECO:0007669"/>
    <property type="project" value="UniProtKB-SubCell"/>
</dbReference>
<keyword evidence="2" id="KW-0813">Transport</keyword>
<dbReference type="OMA" id="HINTDCE"/>
<feature type="transmembrane region" description="Helical" evidence="8">
    <location>
        <begin position="1078"/>
        <end position="1102"/>
    </location>
</feature>
<gene>
    <name evidence="11" type="ORF">TOT_010000008</name>
</gene>
<dbReference type="Pfam" id="PF00664">
    <property type="entry name" value="ABC_membrane"/>
    <property type="match status" value="1"/>
</dbReference>
<organism evidence="11 12">
    <name type="scientific">Theileria orientalis strain Shintoku</name>
    <dbReference type="NCBI Taxonomy" id="869250"/>
    <lineage>
        <taxon>Eukaryota</taxon>
        <taxon>Sar</taxon>
        <taxon>Alveolata</taxon>
        <taxon>Apicomplexa</taxon>
        <taxon>Aconoidasida</taxon>
        <taxon>Piroplasmida</taxon>
        <taxon>Theileriidae</taxon>
        <taxon>Theileria</taxon>
    </lineage>
</organism>
<evidence type="ECO:0000256" key="4">
    <source>
        <dbReference type="ARBA" id="ARBA00022741"/>
    </source>
</evidence>
<feature type="transmembrane region" description="Helical" evidence="8">
    <location>
        <begin position="386"/>
        <end position="411"/>
    </location>
</feature>
<evidence type="ECO:0000256" key="7">
    <source>
        <dbReference type="ARBA" id="ARBA00023136"/>
    </source>
</evidence>